<accession>A0A6J4N6Q2</accession>
<dbReference type="EMBL" id="CADCTZ010001099">
    <property type="protein sequence ID" value="CAA9379000.1"/>
    <property type="molecule type" value="Genomic_DNA"/>
</dbReference>
<proteinExistence type="predicted"/>
<sequence length="36" mass="4212">GKNVCDNSRRWNHDESGNFELRICCFSSPCSRYESN</sequence>
<feature type="non-terminal residue" evidence="1">
    <location>
        <position position="1"/>
    </location>
</feature>
<gene>
    <name evidence="1" type="ORF">AVDCRST_MAG84-4927</name>
</gene>
<name>A0A6J4N6Q2_9CYAN</name>
<reference evidence="1" key="1">
    <citation type="submission" date="2020-02" db="EMBL/GenBank/DDBJ databases">
        <authorList>
            <person name="Meier V. D."/>
        </authorList>
    </citation>
    <scope>NUCLEOTIDE SEQUENCE</scope>
    <source>
        <strain evidence="1">AVDCRST_MAG84</strain>
    </source>
</reference>
<protein>
    <submittedName>
        <fullName evidence="1">Uncharacterized protein</fullName>
    </submittedName>
</protein>
<evidence type="ECO:0000313" key="1">
    <source>
        <dbReference type="EMBL" id="CAA9379000.1"/>
    </source>
</evidence>
<feature type="non-terminal residue" evidence="1">
    <location>
        <position position="36"/>
    </location>
</feature>
<dbReference type="AlphaFoldDB" id="A0A6J4N6Q2"/>
<organism evidence="1">
    <name type="scientific">uncultured Microcoleus sp</name>
    <dbReference type="NCBI Taxonomy" id="259945"/>
    <lineage>
        <taxon>Bacteria</taxon>
        <taxon>Bacillati</taxon>
        <taxon>Cyanobacteriota</taxon>
        <taxon>Cyanophyceae</taxon>
        <taxon>Oscillatoriophycideae</taxon>
        <taxon>Oscillatoriales</taxon>
        <taxon>Microcoleaceae</taxon>
        <taxon>Microcoleus</taxon>
        <taxon>environmental samples</taxon>
    </lineage>
</organism>